<name>A0A483K8U9_9ENTR</name>
<comment type="similarity">
    <text evidence="1">Belongs to the LysR transcriptional regulatory family.</text>
</comment>
<organism evidence="6">
    <name type="scientific">Klebsiella quasipneumoniae</name>
    <dbReference type="NCBI Taxonomy" id="1463165"/>
    <lineage>
        <taxon>Bacteria</taxon>
        <taxon>Pseudomonadati</taxon>
        <taxon>Pseudomonadota</taxon>
        <taxon>Gammaproteobacteria</taxon>
        <taxon>Enterobacterales</taxon>
        <taxon>Enterobacteriaceae</taxon>
        <taxon>Klebsiella/Raoultella group</taxon>
        <taxon>Klebsiella</taxon>
        <taxon>Klebsiella pneumoniae complex</taxon>
    </lineage>
</organism>
<dbReference type="PANTHER" id="PTHR30537:SF30">
    <property type="entry name" value="TRANSCRIPTIONAL REGULATOR-RELATED"/>
    <property type="match status" value="1"/>
</dbReference>
<dbReference type="Pfam" id="PF03466">
    <property type="entry name" value="LysR_substrate"/>
    <property type="match status" value="1"/>
</dbReference>
<dbReference type="RefSeq" id="WP_087849193.1">
    <property type="nucleotide sequence ID" value="NZ_CAXOCV010000001.1"/>
</dbReference>
<keyword evidence="4" id="KW-0804">Transcription</keyword>
<dbReference type="InterPro" id="IPR005119">
    <property type="entry name" value="LysR_subst-bd"/>
</dbReference>
<keyword evidence="2" id="KW-0805">Transcription regulation</keyword>
<evidence type="ECO:0000256" key="2">
    <source>
        <dbReference type="ARBA" id="ARBA00023015"/>
    </source>
</evidence>
<dbReference type="SUPFAM" id="SSF46785">
    <property type="entry name" value="Winged helix' DNA-binding domain"/>
    <property type="match status" value="1"/>
</dbReference>
<dbReference type="InterPro" id="IPR000847">
    <property type="entry name" value="LysR_HTH_N"/>
</dbReference>
<accession>A0A483K8U9</accession>
<evidence type="ECO:0000256" key="4">
    <source>
        <dbReference type="ARBA" id="ARBA00023163"/>
    </source>
</evidence>
<evidence type="ECO:0000256" key="1">
    <source>
        <dbReference type="ARBA" id="ARBA00009437"/>
    </source>
</evidence>
<protein>
    <submittedName>
        <fullName evidence="6">LysR family transcriptional regulator</fullName>
    </submittedName>
</protein>
<sequence length="297" mass="33093">MIDDIRYLIVFAKIVESGSVSGGAAALGLSTATASAHLSRLEKNLNSALLYRNTRKLSLTQDGESVLETARSMLELYEKGVIEFKQRSVSTAGKLRISIPAVFLNSPFTHHLANFIKENPDIALSISYSDLREDIIADSIDVAFRIGELPDSALKARHLFVLPRKLVAAKGFLLRYPPIDHPAMLESMPWIGLTMRENVREFRHRNGEQAIIKYTPGVYVDSVEAAYALARQQIGLAAPPRFLCEEDIRRGDMQELLPDWSLAPLKVYALWPGNISVSGAAYKLINYIYNAIEHQPL</sequence>
<dbReference type="Gene3D" id="1.10.10.10">
    <property type="entry name" value="Winged helix-like DNA-binding domain superfamily/Winged helix DNA-binding domain"/>
    <property type="match status" value="1"/>
</dbReference>
<dbReference type="CDD" id="cd08422">
    <property type="entry name" value="PBP2_CrgA_like"/>
    <property type="match status" value="1"/>
</dbReference>
<gene>
    <name evidence="6" type="ORF">ETE84_17690</name>
</gene>
<comment type="caution">
    <text evidence="6">The sequence shown here is derived from an EMBL/GenBank/DDBJ whole genome shotgun (WGS) entry which is preliminary data.</text>
</comment>
<proteinExistence type="inferred from homology"/>
<reference evidence="6" key="1">
    <citation type="submission" date="2019-01" db="EMBL/GenBank/DDBJ databases">
        <authorList>
            <person name="Lista F."/>
            <person name="Anselmo A."/>
        </authorList>
    </citation>
    <scope>NUCLEOTIDE SEQUENCE</scope>
    <source>
        <strain evidence="6">8S</strain>
    </source>
</reference>
<dbReference type="GO" id="GO:0003700">
    <property type="term" value="F:DNA-binding transcription factor activity"/>
    <property type="evidence" value="ECO:0007669"/>
    <property type="project" value="InterPro"/>
</dbReference>
<evidence type="ECO:0000259" key="5">
    <source>
        <dbReference type="PROSITE" id="PS50931"/>
    </source>
</evidence>
<evidence type="ECO:0000256" key="3">
    <source>
        <dbReference type="ARBA" id="ARBA00023125"/>
    </source>
</evidence>
<dbReference type="Gene3D" id="3.40.190.290">
    <property type="match status" value="1"/>
</dbReference>
<dbReference type="InterPro" id="IPR036388">
    <property type="entry name" value="WH-like_DNA-bd_sf"/>
</dbReference>
<keyword evidence="3" id="KW-0238">DNA-binding</keyword>
<feature type="domain" description="HTH lysR-type" evidence="5">
    <location>
        <begin position="3"/>
        <end position="60"/>
    </location>
</feature>
<dbReference type="EMBL" id="SDCO01000010">
    <property type="protein sequence ID" value="TCX60092.1"/>
    <property type="molecule type" value="Genomic_DNA"/>
</dbReference>
<dbReference type="Pfam" id="PF00126">
    <property type="entry name" value="HTH_1"/>
    <property type="match status" value="1"/>
</dbReference>
<dbReference type="GO" id="GO:0006351">
    <property type="term" value="P:DNA-templated transcription"/>
    <property type="evidence" value="ECO:0007669"/>
    <property type="project" value="TreeGrafter"/>
</dbReference>
<dbReference type="AlphaFoldDB" id="A0A483K8U9"/>
<dbReference type="InterPro" id="IPR058163">
    <property type="entry name" value="LysR-type_TF_proteobact-type"/>
</dbReference>
<dbReference type="PANTHER" id="PTHR30537">
    <property type="entry name" value="HTH-TYPE TRANSCRIPTIONAL REGULATOR"/>
    <property type="match status" value="1"/>
</dbReference>
<evidence type="ECO:0000313" key="6">
    <source>
        <dbReference type="EMBL" id="TCX60092.1"/>
    </source>
</evidence>
<dbReference type="GO" id="GO:0043565">
    <property type="term" value="F:sequence-specific DNA binding"/>
    <property type="evidence" value="ECO:0007669"/>
    <property type="project" value="TreeGrafter"/>
</dbReference>
<dbReference type="PROSITE" id="PS50931">
    <property type="entry name" value="HTH_LYSR"/>
    <property type="match status" value="1"/>
</dbReference>
<dbReference type="SUPFAM" id="SSF53850">
    <property type="entry name" value="Periplasmic binding protein-like II"/>
    <property type="match status" value="1"/>
</dbReference>
<dbReference type="InterPro" id="IPR036390">
    <property type="entry name" value="WH_DNA-bd_sf"/>
</dbReference>